<dbReference type="EMBL" id="GBRH01193937">
    <property type="protein sequence ID" value="JAE03959.1"/>
    <property type="molecule type" value="Transcribed_RNA"/>
</dbReference>
<protein>
    <submittedName>
        <fullName evidence="1">Uncharacterized protein</fullName>
    </submittedName>
</protein>
<reference evidence="1" key="2">
    <citation type="journal article" date="2015" name="Data Brief">
        <title>Shoot transcriptome of the giant reed, Arundo donax.</title>
        <authorList>
            <person name="Barrero R.A."/>
            <person name="Guerrero F.D."/>
            <person name="Moolhuijzen P."/>
            <person name="Goolsby J.A."/>
            <person name="Tidwell J."/>
            <person name="Bellgard S.E."/>
            <person name="Bellgard M.I."/>
        </authorList>
    </citation>
    <scope>NUCLEOTIDE SEQUENCE</scope>
    <source>
        <tissue evidence="1">Shoot tissue taken approximately 20 cm above the soil surface</tissue>
    </source>
</reference>
<name>A0A0A9EYA1_ARUDO</name>
<evidence type="ECO:0000313" key="1">
    <source>
        <dbReference type="EMBL" id="JAE03959.1"/>
    </source>
</evidence>
<reference evidence="1" key="1">
    <citation type="submission" date="2014-09" db="EMBL/GenBank/DDBJ databases">
        <authorList>
            <person name="Magalhaes I.L.F."/>
            <person name="Oliveira U."/>
            <person name="Santos F.R."/>
            <person name="Vidigal T.H.D.A."/>
            <person name="Brescovit A.D."/>
            <person name="Santos A.J."/>
        </authorList>
    </citation>
    <scope>NUCLEOTIDE SEQUENCE</scope>
    <source>
        <tissue evidence="1">Shoot tissue taken approximately 20 cm above the soil surface</tissue>
    </source>
</reference>
<organism evidence="1">
    <name type="scientific">Arundo donax</name>
    <name type="common">Giant reed</name>
    <name type="synonym">Donax arundinaceus</name>
    <dbReference type="NCBI Taxonomy" id="35708"/>
    <lineage>
        <taxon>Eukaryota</taxon>
        <taxon>Viridiplantae</taxon>
        <taxon>Streptophyta</taxon>
        <taxon>Embryophyta</taxon>
        <taxon>Tracheophyta</taxon>
        <taxon>Spermatophyta</taxon>
        <taxon>Magnoliopsida</taxon>
        <taxon>Liliopsida</taxon>
        <taxon>Poales</taxon>
        <taxon>Poaceae</taxon>
        <taxon>PACMAD clade</taxon>
        <taxon>Arundinoideae</taxon>
        <taxon>Arundineae</taxon>
        <taxon>Arundo</taxon>
    </lineage>
</organism>
<proteinExistence type="predicted"/>
<dbReference type="AlphaFoldDB" id="A0A0A9EYA1"/>
<accession>A0A0A9EYA1</accession>
<sequence>MQKNVKAYKFPCVGMESQHTPCTVNRTFCVMQS</sequence>